<dbReference type="InterPro" id="IPR032250">
    <property type="entry name" value="DUF4825"/>
</dbReference>
<accession>A0A1M5ZPD6</accession>
<name>A0A1M5ZPD6_9CLOT</name>
<dbReference type="EMBL" id="FQXU01000010">
    <property type="protein sequence ID" value="SHI26245.1"/>
    <property type="molecule type" value="Genomic_DNA"/>
</dbReference>
<evidence type="ECO:0000259" key="2">
    <source>
        <dbReference type="Pfam" id="PF05569"/>
    </source>
</evidence>
<dbReference type="RefSeq" id="WP_083553552.1">
    <property type="nucleotide sequence ID" value="NZ_FQXU01000010.1"/>
</dbReference>
<dbReference type="Proteomes" id="UP000184241">
    <property type="component" value="Unassembled WGS sequence"/>
</dbReference>
<dbReference type="CDD" id="cd07341">
    <property type="entry name" value="M56_BlaR1_MecR1_like"/>
    <property type="match status" value="1"/>
</dbReference>
<gene>
    <name evidence="4" type="ORF">SAMN02745941_03220</name>
</gene>
<evidence type="ECO:0000313" key="4">
    <source>
        <dbReference type="EMBL" id="SHI26245.1"/>
    </source>
</evidence>
<feature type="domain" description="DUF4825" evidence="3">
    <location>
        <begin position="318"/>
        <end position="407"/>
    </location>
</feature>
<organism evidence="4 5">
    <name type="scientific">Clostridium intestinale DSM 6191</name>
    <dbReference type="NCBI Taxonomy" id="1121320"/>
    <lineage>
        <taxon>Bacteria</taxon>
        <taxon>Bacillati</taxon>
        <taxon>Bacillota</taxon>
        <taxon>Clostridia</taxon>
        <taxon>Eubacteriales</taxon>
        <taxon>Clostridiaceae</taxon>
        <taxon>Clostridium</taxon>
    </lineage>
</organism>
<evidence type="ECO:0000256" key="1">
    <source>
        <dbReference type="SAM" id="Phobius"/>
    </source>
</evidence>
<dbReference type="InterPro" id="IPR052173">
    <property type="entry name" value="Beta-lactam_resp_regulator"/>
</dbReference>
<feature type="domain" description="Peptidase M56" evidence="2">
    <location>
        <begin position="8"/>
        <end position="275"/>
    </location>
</feature>
<sequence length="447" mass="51720">MKNLFEYLLNMSITGTYVALVVILVRVLLKKSPKIFSYILWIPVFFRLIVPFSINSILSFMPKINTPISYQVGNSNNLSSNSNITALVESNILPNQSNNDLTNMDNIMKTLAVIWIVGFVIFLSKSLLDYIRLKNKLKFATLIKENIYETDSIESPFVFGALKPRIYMPVNIKQSEFEYMLNHEKVHVKRKDYIIKLFAFFIVMLHWFNPVVWMCYYLMEKDMEMSCDESVIKNYSVKDKKTYSNILLSYSVRKSSLTTPFAFGESSVKARIKNILINRKRTFLGILITSIIVIVVIIGLVTNSYTRSFIKEDVTETLYKNKTPYVGDNSKVVNIVSGLDFPEGAKVGTVQLQTDDHPYGINVSLVEFGENKTYFLNEERRDKLEKNAIFMFALIDNLDIIKYYLGDRIPEYTREWASEKVGEDISNYGTSIEKFKDLNNKLKNIYE</sequence>
<proteinExistence type="predicted"/>
<feature type="transmembrane region" description="Helical" evidence="1">
    <location>
        <begin position="107"/>
        <end position="128"/>
    </location>
</feature>
<protein>
    <submittedName>
        <fullName evidence="4">Signal transducer regulating beta-lactamase production, contains metallopeptidase domain</fullName>
    </submittedName>
</protein>
<feature type="transmembrane region" description="Helical" evidence="1">
    <location>
        <begin position="35"/>
        <end position="54"/>
    </location>
</feature>
<evidence type="ECO:0000313" key="5">
    <source>
        <dbReference type="Proteomes" id="UP000184241"/>
    </source>
</evidence>
<dbReference type="InterPro" id="IPR008756">
    <property type="entry name" value="Peptidase_M56"/>
</dbReference>
<reference evidence="4 5" key="1">
    <citation type="submission" date="2016-11" db="EMBL/GenBank/DDBJ databases">
        <authorList>
            <person name="Jaros S."/>
            <person name="Januszkiewicz K."/>
            <person name="Wedrychowicz H."/>
        </authorList>
    </citation>
    <scope>NUCLEOTIDE SEQUENCE [LARGE SCALE GENOMIC DNA]</scope>
    <source>
        <strain evidence="4 5">DSM 6191</strain>
    </source>
</reference>
<feature type="transmembrane region" description="Helical" evidence="1">
    <location>
        <begin position="7"/>
        <end position="28"/>
    </location>
</feature>
<keyword evidence="1" id="KW-0812">Transmembrane</keyword>
<feature type="transmembrane region" description="Helical" evidence="1">
    <location>
        <begin position="283"/>
        <end position="301"/>
    </location>
</feature>
<dbReference type="AlphaFoldDB" id="A0A1M5ZPD6"/>
<dbReference type="Pfam" id="PF16107">
    <property type="entry name" value="DUF4825"/>
    <property type="match status" value="1"/>
</dbReference>
<dbReference type="PANTHER" id="PTHR34978:SF3">
    <property type="entry name" value="SLR0241 PROTEIN"/>
    <property type="match status" value="1"/>
</dbReference>
<keyword evidence="1" id="KW-0472">Membrane</keyword>
<dbReference type="PANTHER" id="PTHR34978">
    <property type="entry name" value="POSSIBLE SENSOR-TRANSDUCER PROTEIN BLAR"/>
    <property type="match status" value="1"/>
</dbReference>
<dbReference type="Pfam" id="PF05569">
    <property type="entry name" value="Peptidase_M56"/>
    <property type="match status" value="1"/>
</dbReference>
<evidence type="ECO:0000259" key="3">
    <source>
        <dbReference type="Pfam" id="PF16107"/>
    </source>
</evidence>
<keyword evidence="1" id="KW-1133">Transmembrane helix</keyword>
<feature type="transmembrane region" description="Helical" evidence="1">
    <location>
        <begin position="197"/>
        <end position="219"/>
    </location>
</feature>